<dbReference type="RefSeq" id="WP_046858371.1">
    <property type="nucleotide sequence ID" value="NZ_CP011412.1"/>
</dbReference>
<feature type="signal peptide" evidence="1">
    <location>
        <begin position="1"/>
        <end position="24"/>
    </location>
</feature>
<gene>
    <name evidence="2" type="ORF">AAY24_02670</name>
</gene>
<dbReference type="InterPro" id="IPR035923">
    <property type="entry name" value="TT1751-like_sf"/>
</dbReference>
<dbReference type="Proteomes" id="UP000034410">
    <property type="component" value="Chromosome"/>
</dbReference>
<evidence type="ECO:0008006" key="4">
    <source>
        <dbReference type="Google" id="ProtNLM"/>
    </source>
</evidence>
<sequence>MRTVRLAAVLLILCLSSLSLVAQAEERLRPFVLAEIVQTPLDAKVATVREALTGAGFSIAGEYAPYAGARILIITDELLRKQAAASPMGGFGAALRVALTERDGLVQVSYTDPQWMGNVYRMAGDFMTLSQRLKSALGRDKTFGTEGGRTRENLREYHYMMFMPYFDDQVELASFDSYQAALDAVEAGLAAGRGGVGKIARVDVLGKDESLFSVSVTEGAGADGAVMKIIDQGELRHTAHLPYELLVSGKRVYMLHGKFRIAQSFPDLTMSTFMKISDAPDGIEASLKMAVGGK</sequence>
<dbReference type="SUPFAM" id="SSF103247">
    <property type="entry name" value="TT1751-like"/>
    <property type="match status" value="1"/>
</dbReference>
<organism evidence="2 3">
    <name type="scientific">Sedimenticola thiotaurini</name>
    <dbReference type="NCBI Taxonomy" id="1543721"/>
    <lineage>
        <taxon>Bacteria</taxon>
        <taxon>Pseudomonadati</taxon>
        <taxon>Pseudomonadota</taxon>
        <taxon>Gammaproteobacteria</taxon>
        <taxon>Chromatiales</taxon>
        <taxon>Sedimenticolaceae</taxon>
        <taxon>Sedimenticola</taxon>
    </lineage>
</organism>
<dbReference type="AlphaFoldDB" id="A0A0F7JV44"/>
<dbReference type="EMBL" id="CP011412">
    <property type="protein sequence ID" value="AKH19432.1"/>
    <property type="molecule type" value="Genomic_DNA"/>
</dbReference>
<feature type="chain" id="PRO_5002517623" description="DUF302 domain-containing protein" evidence="1">
    <location>
        <begin position="25"/>
        <end position="294"/>
    </location>
</feature>
<keyword evidence="1" id="KW-0732">Signal</keyword>
<name>A0A0F7JV44_9GAMM</name>
<proteinExistence type="predicted"/>
<protein>
    <recommendedName>
        <fullName evidence="4">DUF302 domain-containing protein</fullName>
    </recommendedName>
</protein>
<evidence type="ECO:0000313" key="2">
    <source>
        <dbReference type="EMBL" id="AKH19432.1"/>
    </source>
</evidence>
<evidence type="ECO:0000256" key="1">
    <source>
        <dbReference type="SAM" id="SignalP"/>
    </source>
</evidence>
<keyword evidence="3" id="KW-1185">Reference proteome</keyword>
<dbReference type="KEGG" id="seds:AAY24_02670"/>
<evidence type="ECO:0000313" key="3">
    <source>
        <dbReference type="Proteomes" id="UP000034410"/>
    </source>
</evidence>
<reference evidence="2 3" key="1">
    <citation type="journal article" date="2015" name="Genome Announc.">
        <title>Complete Genome Sequence of Sedimenticola thiotaurini Strain SIP-G1, a Polyphosphate- and Polyhydroxyalkanoate-Accumulating Sulfur-Oxidizing Gammaproteobacterium Isolated from Salt Marsh Sediments.</title>
        <authorList>
            <person name="Flood B.E."/>
            <person name="Jones D.S."/>
            <person name="Bailey J.V."/>
        </authorList>
    </citation>
    <scope>NUCLEOTIDE SEQUENCE [LARGE SCALE GENOMIC DNA]</scope>
    <source>
        <strain evidence="2 3">SIP-G1</strain>
    </source>
</reference>
<accession>A0A0F7JV44</accession>